<dbReference type="GO" id="GO:0006567">
    <property type="term" value="P:L-threonine catabolic process"/>
    <property type="evidence" value="ECO:0007669"/>
    <property type="project" value="TreeGrafter"/>
</dbReference>
<evidence type="ECO:0000259" key="2">
    <source>
        <dbReference type="Pfam" id="PF01370"/>
    </source>
</evidence>
<proteinExistence type="inferred from homology"/>
<dbReference type="STRING" id="1476583.DEIPH_ctg011orf0153"/>
<dbReference type="Pfam" id="PF01370">
    <property type="entry name" value="Epimerase"/>
    <property type="match status" value="1"/>
</dbReference>
<comment type="caution">
    <text evidence="3">The sequence shown here is derived from an EMBL/GenBank/DDBJ whole genome shotgun (WGS) entry which is preliminary data.</text>
</comment>
<feature type="domain" description="NAD-dependent epimerase/dehydratase" evidence="2">
    <location>
        <begin position="11"/>
        <end position="170"/>
    </location>
</feature>
<dbReference type="PANTHER" id="PTHR42687">
    <property type="entry name" value="L-THREONINE 3-DEHYDROGENASE"/>
    <property type="match status" value="1"/>
</dbReference>
<dbReference type="PANTHER" id="PTHR42687:SF1">
    <property type="entry name" value="L-THREONINE 3-DEHYDROGENASE, MITOCHONDRIAL"/>
    <property type="match status" value="1"/>
</dbReference>
<dbReference type="InterPro" id="IPR036291">
    <property type="entry name" value="NAD(P)-bd_dom_sf"/>
</dbReference>
<dbReference type="InterPro" id="IPR051225">
    <property type="entry name" value="NAD(P)_epim/dehydratase"/>
</dbReference>
<dbReference type="eggNOG" id="COG0451">
    <property type="taxonomic scope" value="Bacteria"/>
</dbReference>
<keyword evidence="4" id="KW-1185">Reference proteome</keyword>
<name>A0A016QT45_9DEIO</name>
<comment type="similarity">
    <text evidence="1">Belongs to the NAD(P)-dependent epimerase/dehydratase family.</text>
</comment>
<accession>A0A016QT45</accession>
<evidence type="ECO:0000313" key="4">
    <source>
        <dbReference type="Proteomes" id="UP000020492"/>
    </source>
</evidence>
<dbReference type="Gene3D" id="3.40.50.720">
    <property type="entry name" value="NAD(P)-binding Rossmann-like Domain"/>
    <property type="match status" value="1"/>
</dbReference>
<dbReference type="InterPro" id="IPR001509">
    <property type="entry name" value="Epimerase_deHydtase"/>
</dbReference>
<organism evidence="3 4">
    <name type="scientific">Deinococcus phoenicis</name>
    <dbReference type="NCBI Taxonomy" id="1476583"/>
    <lineage>
        <taxon>Bacteria</taxon>
        <taxon>Thermotogati</taxon>
        <taxon>Deinococcota</taxon>
        <taxon>Deinococci</taxon>
        <taxon>Deinococcales</taxon>
        <taxon>Deinococcaceae</taxon>
        <taxon>Deinococcus</taxon>
    </lineage>
</organism>
<dbReference type="PATRIC" id="fig|1476583.3.peg.767"/>
<dbReference type="EMBL" id="JHAC01000011">
    <property type="protein sequence ID" value="EYB69166.1"/>
    <property type="molecule type" value="Genomic_DNA"/>
</dbReference>
<gene>
    <name evidence="3" type="ORF">DEIPH_ctg011orf0153</name>
</gene>
<dbReference type="OrthoDB" id="9779902at2"/>
<dbReference type="SUPFAM" id="SSF51735">
    <property type="entry name" value="NAD(P)-binding Rossmann-fold domains"/>
    <property type="match status" value="1"/>
</dbReference>
<dbReference type="GO" id="GO:0008743">
    <property type="term" value="F:L-threonine 3-dehydrogenase activity"/>
    <property type="evidence" value="ECO:0007669"/>
    <property type="project" value="TreeGrafter"/>
</dbReference>
<protein>
    <submittedName>
        <fullName evidence="3">NAD-dependent epimerase/dehydratase</fullName>
    </submittedName>
</protein>
<evidence type="ECO:0000313" key="3">
    <source>
        <dbReference type="EMBL" id="EYB69166.1"/>
    </source>
</evidence>
<sequence>MTQPPPPHRLLITGAAGQVGTALREGLRGRFPVVRLTDNRDLGEAQAGEELVRADLTSFDEVRAAMEGVDAVIHLGGIPDEDTYEHIRTVNMDGTYNVLEAARQAGVRRVAFASSIHAVGFYPRSEKVSPDMPVRPDTYYGVSKVFGEALGRMYWERYGLTFVGVRICSFQPRPKDARHLSTWLSPRDAVQLFEKAITAPDVGFLIVAGISGNTRRWMTEDGWDVLGYTPQDNAEAYAAEVEHIHGDPQDITEQRQGGIFVDSDYRGLAGKKD</sequence>
<dbReference type="Proteomes" id="UP000020492">
    <property type="component" value="Unassembled WGS sequence"/>
</dbReference>
<reference evidence="3 4" key="1">
    <citation type="submission" date="2014-03" db="EMBL/GenBank/DDBJ databases">
        <title>Draft genome sequence of Deinococcus phoenicis 1P10ME.</title>
        <authorList>
            <person name="Stepanov V.G."/>
            <person name="Vaishampayan P."/>
            <person name="Venkateswaran K."/>
            <person name="Fox G.E."/>
        </authorList>
    </citation>
    <scope>NUCLEOTIDE SEQUENCE [LARGE SCALE GENOMIC DNA]</scope>
    <source>
        <strain evidence="3 4">1P10ME</strain>
    </source>
</reference>
<evidence type="ECO:0000256" key="1">
    <source>
        <dbReference type="ARBA" id="ARBA00007637"/>
    </source>
</evidence>
<dbReference type="RefSeq" id="WP_034354038.1">
    <property type="nucleotide sequence ID" value="NZ_JHAC01000011.1"/>
</dbReference>
<dbReference type="AlphaFoldDB" id="A0A016QT45"/>